<dbReference type="AlphaFoldDB" id="A0A8E3YL09"/>
<comment type="caution">
    <text evidence="1">The sequence shown here is derived from an EMBL/GenBank/DDBJ whole genome shotgun (WGS) entry which is preliminary data.</text>
</comment>
<sequence length="161" mass="18150">MTLLVNNLNSSPLLTLTPELTLSSKQDIQQKMTAASNPTSSSTLNDKKTTAIPMSSETKMKIDLFINQLEQKDSEKEFFAYFFKTMIHLSKNEKEEFIAGASQALSSRPDEKVPSLNDRFNKALKRYISISLMSAPISEQLNRNIGQIKLETDDEDDVEII</sequence>
<accession>A0A8E3YL09</accession>
<evidence type="ECO:0000313" key="1">
    <source>
        <dbReference type="EMBL" id="MBX6982408.1"/>
    </source>
</evidence>
<proteinExistence type="predicted"/>
<protein>
    <submittedName>
        <fullName evidence="1">Uncharacterized protein</fullName>
    </submittedName>
</protein>
<evidence type="ECO:0000313" key="2">
    <source>
        <dbReference type="Proteomes" id="UP000824410"/>
    </source>
</evidence>
<reference evidence="1" key="1">
    <citation type="submission" date="2019-02" db="EMBL/GenBank/DDBJ databases">
        <title>Genomic characterization of isolates from hospital effluents in KZN, South Africa.</title>
        <authorList>
            <person name="Ntshobeni N."/>
            <person name="Allam M."/>
            <person name="Ismail A."/>
            <person name="Amoako D."/>
            <person name="Essack S."/>
            <person name="Chenia H."/>
        </authorList>
    </citation>
    <scope>NUCLEOTIDE SEQUENCE</scope>
    <source>
        <strain evidence="1">AFE97_S1</strain>
    </source>
</reference>
<name>A0A8E3YL09_PRORE</name>
<dbReference type="Proteomes" id="UP000824410">
    <property type="component" value="Unassembled WGS sequence"/>
</dbReference>
<dbReference type="EMBL" id="SHDO01000027">
    <property type="protein sequence ID" value="MBX6982408.1"/>
    <property type="molecule type" value="Genomic_DNA"/>
</dbReference>
<dbReference type="RefSeq" id="WP_129466902.1">
    <property type="nucleotide sequence ID" value="NZ_ABEXNG020000172.1"/>
</dbReference>
<organism evidence="1 2">
    <name type="scientific">Providencia rettgeri</name>
    <dbReference type="NCBI Taxonomy" id="587"/>
    <lineage>
        <taxon>Bacteria</taxon>
        <taxon>Pseudomonadati</taxon>
        <taxon>Pseudomonadota</taxon>
        <taxon>Gammaproteobacteria</taxon>
        <taxon>Enterobacterales</taxon>
        <taxon>Morganellaceae</taxon>
        <taxon>Providencia</taxon>
    </lineage>
</organism>
<gene>
    <name evidence="1" type="ORF">EX242_19385</name>
</gene>